<evidence type="ECO:0000256" key="2">
    <source>
        <dbReference type="ARBA" id="ARBA00022578"/>
    </source>
</evidence>
<dbReference type="GO" id="GO:0032196">
    <property type="term" value="P:transposition"/>
    <property type="evidence" value="ECO:0007669"/>
    <property type="project" value="UniProtKB-KW"/>
</dbReference>
<feature type="domain" description="Transposase putative helix-turn-helix" evidence="9">
    <location>
        <begin position="1"/>
        <end position="46"/>
    </location>
</feature>
<dbReference type="STRING" id="180163.SAMN02745174_00559"/>
<organism evidence="10 11">
    <name type="scientific">Cetobacterium ceti</name>
    <dbReference type="NCBI Taxonomy" id="180163"/>
    <lineage>
        <taxon>Bacteria</taxon>
        <taxon>Fusobacteriati</taxon>
        <taxon>Fusobacteriota</taxon>
        <taxon>Fusobacteriia</taxon>
        <taxon>Fusobacteriales</taxon>
        <taxon>Fusobacteriaceae</taxon>
        <taxon>Cetobacterium</taxon>
    </lineage>
</organism>
<dbReference type="GO" id="GO:0006310">
    <property type="term" value="P:DNA recombination"/>
    <property type="evidence" value="ECO:0007669"/>
    <property type="project" value="UniProtKB-KW"/>
</dbReference>
<dbReference type="InterPro" id="IPR010095">
    <property type="entry name" value="Cas12f1-like_TNB"/>
</dbReference>
<dbReference type="GO" id="GO:0003677">
    <property type="term" value="F:DNA binding"/>
    <property type="evidence" value="ECO:0007669"/>
    <property type="project" value="UniProtKB-KW"/>
</dbReference>
<feature type="domain" description="Probable transposase IS891/IS1136/IS1341" evidence="7">
    <location>
        <begin position="165"/>
        <end position="282"/>
    </location>
</feature>
<dbReference type="NCBIfam" id="TIGR01766">
    <property type="entry name" value="IS200/IS605 family accessory protein TnpB-like domain"/>
    <property type="match status" value="1"/>
</dbReference>
<evidence type="ECO:0000256" key="6">
    <source>
        <dbReference type="ARBA" id="ARBA00023172"/>
    </source>
</evidence>
<evidence type="ECO:0000256" key="4">
    <source>
        <dbReference type="ARBA" id="ARBA00022833"/>
    </source>
</evidence>
<feature type="domain" description="Cas12f1-like TNB" evidence="8">
    <location>
        <begin position="294"/>
        <end position="360"/>
    </location>
</feature>
<protein>
    <submittedName>
        <fullName evidence="10">Putative transposase</fullName>
    </submittedName>
</protein>
<proteinExistence type="inferred from homology"/>
<evidence type="ECO:0000256" key="5">
    <source>
        <dbReference type="ARBA" id="ARBA00023125"/>
    </source>
</evidence>
<dbReference type="InterPro" id="IPR001959">
    <property type="entry name" value="Transposase"/>
</dbReference>
<evidence type="ECO:0000313" key="10">
    <source>
        <dbReference type="EMBL" id="SJZ45168.1"/>
    </source>
</evidence>
<keyword evidence="5" id="KW-0238">DNA-binding</keyword>
<reference evidence="10 11" key="1">
    <citation type="submission" date="2017-02" db="EMBL/GenBank/DDBJ databases">
        <authorList>
            <person name="Peterson S.W."/>
        </authorList>
    </citation>
    <scope>NUCLEOTIDE SEQUENCE [LARGE SCALE GENOMIC DNA]</scope>
    <source>
        <strain evidence="10 11">ATCC 700028</strain>
    </source>
</reference>
<dbReference type="NCBIfam" id="NF040570">
    <property type="entry name" value="guided_TnpB"/>
    <property type="match status" value="1"/>
</dbReference>
<gene>
    <name evidence="10" type="ORF">SAMN02745174_00559</name>
</gene>
<keyword evidence="3" id="KW-0479">Metal-binding</keyword>
<keyword evidence="6" id="KW-0233">DNA recombination</keyword>
<dbReference type="InterPro" id="IPR021027">
    <property type="entry name" value="Transposase_put_HTH"/>
</dbReference>
<name>A0A1T4KS46_9FUSO</name>
<dbReference type="RefSeq" id="WP_078693086.1">
    <property type="nucleotide sequence ID" value="NZ_FUWX01000005.1"/>
</dbReference>
<dbReference type="Pfam" id="PF01385">
    <property type="entry name" value="OrfB_IS605"/>
    <property type="match status" value="1"/>
</dbReference>
<dbReference type="OrthoDB" id="1551477at2"/>
<sequence length="366" mass="43210">MILSNKVRLKPNKLQETQLWKSTGIARFIYNWTLNRQQENYKNGNKFIKDNELRKELTQLKKSELSWLNEVSNNVTKQAVKDACNSYKSFFKKLSSFLKFKSKKKTKPSFYNDTSKLKVKEFSVLIEKVGWVRTAEHLPMNTKYTNPRISYDGKYWYISVGTEKVEPKIHHTTEIIGIDVGIKSLAVCSNELSFKNINKTSIVKRTKKRLFRLQRAVSRKYEKNKKGGVFVKTSNTIKLEKKIKLIYRRLKNIRQNYIHQSTTKIVKTKPSKIVVEDLNMKNRHLSKAIAEQCFAEFMRQIEYKCIFYGIEFIKANRYYPSSKRCNRCGNINKNLKLKDRTYKCICGYTEDRDLNASFNLRDYKLA</sequence>
<keyword evidence="4" id="KW-0862">Zinc</keyword>
<evidence type="ECO:0000256" key="3">
    <source>
        <dbReference type="ARBA" id="ARBA00022723"/>
    </source>
</evidence>
<dbReference type="EMBL" id="FUWX01000005">
    <property type="protein sequence ID" value="SJZ45168.1"/>
    <property type="molecule type" value="Genomic_DNA"/>
</dbReference>
<dbReference type="GO" id="GO:0046872">
    <property type="term" value="F:metal ion binding"/>
    <property type="evidence" value="ECO:0007669"/>
    <property type="project" value="UniProtKB-KW"/>
</dbReference>
<evidence type="ECO:0000313" key="11">
    <source>
        <dbReference type="Proteomes" id="UP000191153"/>
    </source>
</evidence>
<dbReference type="AlphaFoldDB" id="A0A1T4KS46"/>
<evidence type="ECO:0000256" key="1">
    <source>
        <dbReference type="ARBA" id="ARBA00008761"/>
    </source>
</evidence>
<comment type="similarity">
    <text evidence="1">In the C-terminal section; belongs to the transposase 35 family.</text>
</comment>
<evidence type="ECO:0000259" key="7">
    <source>
        <dbReference type="Pfam" id="PF01385"/>
    </source>
</evidence>
<evidence type="ECO:0000259" key="8">
    <source>
        <dbReference type="Pfam" id="PF07282"/>
    </source>
</evidence>
<evidence type="ECO:0000259" key="9">
    <source>
        <dbReference type="Pfam" id="PF12323"/>
    </source>
</evidence>
<dbReference type="Pfam" id="PF12323">
    <property type="entry name" value="HTH_OrfB_IS605"/>
    <property type="match status" value="1"/>
</dbReference>
<keyword evidence="2" id="KW-0815">Transposition</keyword>
<accession>A0A1T4KS46</accession>
<keyword evidence="11" id="KW-1185">Reference proteome</keyword>
<dbReference type="Proteomes" id="UP000191153">
    <property type="component" value="Unassembled WGS sequence"/>
</dbReference>
<dbReference type="Pfam" id="PF07282">
    <property type="entry name" value="Cas12f1-like_TNB"/>
    <property type="match status" value="1"/>
</dbReference>